<sequence length="154" mass="17472">MPRVVLIQPQIPPNTGNVARTCAATRTELHLVGPLGFEIRDRDLKRAGLDYWPYVPLKFHPDLDAFKRYHQYWGGRWIGFSKRGQQNYIEFQYQANDWLLFGCETAGLPPSVLEACDVTTSIAMDEPGVRSLNLSVSVAIGLFEARRQLGFFKA</sequence>
<proteinExistence type="inferred from homology"/>
<comment type="catalytic activity">
    <reaction evidence="6">
        <text>5-carboxymethylaminomethyluridine(34) in tRNA(Leu) + S-adenosyl-L-methionine = 5-carboxymethylaminomethyl-2'-O-methyluridine(34) in tRNA(Leu) + S-adenosyl-L-homocysteine + H(+)</text>
        <dbReference type="Rhea" id="RHEA:43088"/>
        <dbReference type="Rhea" id="RHEA-COMP:10333"/>
        <dbReference type="Rhea" id="RHEA-COMP:10334"/>
        <dbReference type="ChEBI" id="CHEBI:15378"/>
        <dbReference type="ChEBI" id="CHEBI:57856"/>
        <dbReference type="ChEBI" id="CHEBI:59789"/>
        <dbReference type="ChEBI" id="CHEBI:74508"/>
        <dbReference type="ChEBI" id="CHEBI:74511"/>
        <dbReference type="EC" id="2.1.1.207"/>
    </reaction>
</comment>
<dbReference type="EMBL" id="LATL02000268">
    <property type="protein sequence ID" value="KKD34442.1"/>
    <property type="molecule type" value="Genomic_DNA"/>
</dbReference>
<dbReference type="PANTHER" id="PTHR42971:SF1">
    <property type="entry name" value="TRNA (CYTIDINE(34)-2'-O)-METHYLTRANSFERASE"/>
    <property type="match status" value="1"/>
</dbReference>
<dbReference type="AlphaFoldDB" id="A0A0F5Y718"/>
<evidence type="ECO:0000256" key="7">
    <source>
        <dbReference type="PIRSR" id="PIRSR029256-1"/>
    </source>
</evidence>
<dbReference type="GO" id="GO:0002130">
    <property type="term" value="P:wobble position ribose methylation"/>
    <property type="evidence" value="ECO:0007669"/>
    <property type="project" value="TreeGrafter"/>
</dbReference>
<dbReference type="Gene3D" id="3.40.1280.10">
    <property type="match status" value="1"/>
</dbReference>
<evidence type="ECO:0000313" key="10">
    <source>
        <dbReference type="Proteomes" id="UP000033607"/>
    </source>
</evidence>
<comment type="function">
    <text evidence="6">Could methylate the ribose at the nucleotide 34 wobble position in tRNA.</text>
</comment>
<dbReference type="GO" id="GO:0003723">
    <property type="term" value="F:RNA binding"/>
    <property type="evidence" value="ECO:0007669"/>
    <property type="project" value="InterPro"/>
</dbReference>
<dbReference type="SUPFAM" id="SSF75217">
    <property type="entry name" value="alpha/beta knot"/>
    <property type="match status" value="1"/>
</dbReference>
<evidence type="ECO:0000259" key="8">
    <source>
        <dbReference type="Pfam" id="PF00588"/>
    </source>
</evidence>
<gene>
    <name evidence="9" type="ORF">WN50_30785</name>
</gene>
<feature type="domain" description="tRNA/rRNA methyltransferase SpoU type" evidence="8">
    <location>
        <begin position="3"/>
        <end position="142"/>
    </location>
</feature>
<accession>A0A0F5Y718</accession>
<keyword evidence="2 6" id="KW-0489">Methyltransferase</keyword>
<dbReference type="PIRSF" id="PIRSF029256">
    <property type="entry name" value="SpoU_TrmH_prd"/>
    <property type="match status" value="1"/>
</dbReference>
<dbReference type="Proteomes" id="UP000033607">
    <property type="component" value="Unassembled WGS sequence"/>
</dbReference>
<dbReference type="InterPro" id="IPR016914">
    <property type="entry name" value="TrmL"/>
</dbReference>
<name>A0A0F5Y718_9CYAN</name>
<dbReference type="InterPro" id="IPR001537">
    <property type="entry name" value="SpoU_MeTrfase"/>
</dbReference>
<dbReference type="PATRIC" id="fig|1637645.4.peg.5331"/>
<dbReference type="GO" id="GO:0005737">
    <property type="term" value="C:cytoplasm"/>
    <property type="evidence" value="ECO:0007669"/>
    <property type="project" value="UniProtKB-SubCell"/>
</dbReference>
<comment type="catalytic activity">
    <reaction evidence="6">
        <text>cytidine(34) in tRNA + S-adenosyl-L-methionine = 2'-O-methylcytidine(34) in tRNA + S-adenosyl-L-homocysteine + H(+)</text>
        <dbReference type="Rhea" id="RHEA:43084"/>
        <dbReference type="Rhea" id="RHEA-COMP:10331"/>
        <dbReference type="Rhea" id="RHEA-COMP:10332"/>
        <dbReference type="ChEBI" id="CHEBI:15378"/>
        <dbReference type="ChEBI" id="CHEBI:57856"/>
        <dbReference type="ChEBI" id="CHEBI:59789"/>
        <dbReference type="ChEBI" id="CHEBI:74495"/>
        <dbReference type="ChEBI" id="CHEBI:82748"/>
        <dbReference type="EC" id="2.1.1.207"/>
    </reaction>
</comment>
<keyword evidence="5 6" id="KW-0819">tRNA processing</keyword>
<evidence type="ECO:0000256" key="1">
    <source>
        <dbReference type="ARBA" id="ARBA00022490"/>
    </source>
</evidence>
<dbReference type="InterPro" id="IPR029026">
    <property type="entry name" value="tRNA_m1G_MTases_N"/>
</dbReference>
<dbReference type="InterPro" id="IPR029028">
    <property type="entry name" value="Alpha/beta_knot_MTases"/>
</dbReference>
<organism evidence="9 10">
    <name type="scientific">Limnoraphis robusta CS-951</name>
    <dbReference type="NCBI Taxonomy" id="1637645"/>
    <lineage>
        <taxon>Bacteria</taxon>
        <taxon>Bacillati</taxon>
        <taxon>Cyanobacteriota</taxon>
        <taxon>Cyanophyceae</taxon>
        <taxon>Oscillatoriophycideae</taxon>
        <taxon>Oscillatoriales</taxon>
        <taxon>Sirenicapillariaceae</taxon>
        <taxon>Limnoraphis</taxon>
    </lineage>
</organism>
<evidence type="ECO:0000256" key="2">
    <source>
        <dbReference type="ARBA" id="ARBA00022603"/>
    </source>
</evidence>
<dbReference type="GO" id="GO:0141098">
    <property type="term" value="F:tRNA (cytidine(34)-2'-O)-methyltransferase activity"/>
    <property type="evidence" value="ECO:0007669"/>
    <property type="project" value="RHEA"/>
</dbReference>
<comment type="subcellular location">
    <subcellularLocation>
        <location evidence="6">Cytoplasm</location>
    </subcellularLocation>
</comment>
<comment type="caution">
    <text evidence="9">The sequence shown here is derived from an EMBL/GenBank/DDBJ whole genome shotgun (WGS) entry which is preliminary data.</text>
</comment>
<feature type="binding site" evidence="6 7">
    <location>
        <position position="131"/>
    </location>
    <ligand>
        <name>S-adenosyl-L-methionine</name>
        <dbReference type="ChEBI" id="CHEBI:59789"/>
    </ligand>
</feature>
<evidence type="ECO:0000256" key="5">
    <source>
        <dbReference type="ARBA" id="ARBA00022694"/>
    </source>
</evidence>
<comment type="caution">
    <text evidence="6">Lacks conserved residue(s) required for the propagation of feature annotation.</text>
</comment>
<dbReference type="HAMAP" id="MF_01885">
    <property type="entry name" value="tRNA_methyltr_TrmL"/>
    <property type="match status" value="1"/>
</dbReference>
<dbReference type="RefSeq" id="WP_046282440.1">
    <property type="nucleotide sequence ID" value="NZ_LATL02000268.1"/>
</dbReference>
<evidence type="ECO:0000256" key="3">
    <source>
        <dbReference type="ARBA" id="ARBA00022679"/>
    </source>
</evidence>
<dbReference type="OrthoDB" id="9789043at2"/>
<protein>
    <recommendedName>
        <fullName evidence="6">Putative tRNA (cytidine(34)-2'-O)-methyltransferase</fullName>
        <ecNumber evidence="6">2.1.1.207</ecNumber>
    </recommendedName>
    <alternativeName>
        <fullName evidence="6">tRNA (cytidine/uridine-2'-O-)-methyltransferase</fullName>
    </alternativeName>
</protein>
<evidence type="ECO:0000256" key="4">
    <source>
        <dbReference type="ARBA" id="ARBA00022691"/>
    </source>
</evidence>
<comment type="similarity">
    <text evidence="6">Belongs to the class IV-like SAM-binding methyltransferase superfamily. RNA methyltransferase TrmH family. TrmL subfamily.</text>
</comment>
<feature type="binding site" evidence="6 7">
    <location>
        <position position="102"/>
    </location>
    <ligand>
        <name>S-adenosyl-L-methionine</name>
        <dbReference type="ChEBI" id="CHEBI:59789"/>
    </ligand>
</feature>
<dbReference type="CDD" id="cd18094">
    <property type="entry name" value="SpoU-like_TrmL"/>
    <property type="match status" value="1"/>
</dbReference>
<dbReference type="GO" id="GO:0141102">
    <property type="term" value="F:tRNA (5-carboxymethylaminomethyluridine(34)-2'-O)-methyltransferase activity"/>
    <property type="evidence" value="ECO:0007669"/>
    <property type="project" value="RHEA"/>
</dbReference>
<feature type="binding site" evidence="6 7">
    <location>
        <position position="122"/>
    </location>
    <ligand>
        <name>S-adenosyl-L-methionine</name>
        <dbReference type="ChEBI" id="CHEBI:59789"/>
    </ligand>
</feature>
<reference evidence="9 10" key="1">
    <citation type="submission" date="2015-06" db="EMBL/GenBank/DDBJ databases">
        <title>Draft genome assembly of filamentous brackish cyanobacterium Limnoraphis robusta strain CS-951.</title>
        <authorList>
            <person name="Willis A."/>
            <person name="Parks M."/>
            <person name="Burford M.A."/>
        </authorList>
    </citation>
    <scope>NUCLEOTIDE SEQUENCE [LARGE SCALE GENOMIC DNA]</scope>
    <source>
        <strain evidence="9 10">CS-951</strain>
    </source>
</reference>
<evidence type="ECO:0000256" key="6">
    <source>
        <dbReference type="HAMAP-Rule" id="MF_01885"/>
    </source>
</evidence>
<dbReference type="Pfam" id="PF00588">
    <property type="entry name" value="SpoU_methylase"/>
    <property type="match status" value="1"/>
</dbReference>
<evidence type="ECO:0000313" key="9">
    <source>
        <dbReference type="EMBL" id="KKD34442.1"/>
    </source>
</evidence>
<keyword evidence="1 6" id="KW-0963">Cytoplasm</keyword>
<keyword evidence="4 6" id="KW-0949">S-adenosyl-L-methionine</keyword>
<dbReference type="PANTHER" id="PTHR42971">
    <property type="entry name" value="TRNA (CYTIDINE(34)-2'-O)-METHYLTRANSFERASE"/>
    <property type="match status" value="1"/>
</dbReference>
<keyword evidence="3 6" id="KW-0808">Transferase</keyword>
<dbReference type="EC" id="2.1.1.207" evidence="6"/>